<protein>
    <recommendedName>
        <fullName evidence="3">SapC family protein</fullName>
    </recommendedName>
</protein>
<sequence>MTDYKNSKIKALCSKEHKNYCINDILDHNYIRNKYYSFIGLNELSAATTNHPVFVAVMPHPALITLTSISVQPKPSFTPLQSQLYPFTLEVLENEQRGILLFNASSPRLTKDSSTPNSYPLFDNQGQAAPALIKIGQLAKMHHEEISKAEAFCQSLIDYNLLSESSVSITSPHDKLYIINEDVFADLNVDQLQSLQQKNYLQIIGFMLLSQQYWARRLKDHSQKNTRA</sequence>
<keyword evidence="2" id="KW-1185">Reference proteome</keyword>
<dbReference type="InterPro" id="IPR010836">
    <property type="entry name" value="SapC"/>
</dbReference>
<organism evidence="1 2">
    <name type="scientific">Paenochrobactrum glaciei</name>
    <dbReference type="NCBI Taxonomy" id="486407"/>
    <lineage>
        <taxon>Bacteria</taxon>
        <taxon>Pseudomonadati</taxon>
        <taxon>Pseudomonadota</taxon>
        <taxon>Alphaproteobacteria</taxon>
        <taxon>Hyphomicrobiales</taxon>
        <taxon>Brucellaceae</taxon>
        <taxon>Paenochrobactrum</taxon>
    </lineage>
</organism>
<dbReference type="RefSeq" id="WP_343806427.1">
    <property type="nucleotide sequence ID" value="NZ_BAAADE010000006.1"/>
</dbReference>
<proteinExistence type="predicted"/>
<comment type="caution">
    <text evidence="1">The sequence shown here is derived from an EMBL/GenBank/DDBJ whole genome shotgun (WGS) entry which is preliminary data.</text>
</comment>
<evidence type="ECO:0000313" key="2">
    <source>
        <dbReference type="Proteomes" id="UP001424441"/>
    </source>
</evidence>
<dbReference type="EMBL" id="BAAADE010000006">
    <property type="protein sequence ID" value="GAA0609691.1"/>
    <property type="molecule type" value="Genomic_DNA"/>
</dbReference>
<evidence type="ECO:0000313" key="1">
    <source>
        <dbReference type="EMBL" id="GAA0609691.1"/>
    </source>
</evidence>
<gene>
    <name evidence="1" type="ORF">GCM10008943_26620</name>
</gene>
<dbReference type="Pfam" id="PF07277">
    <property type="entry name" value="SapC"/>
    <property type="match status" value="1"/>
</dbReference>
<reference evidence="1 2" key="1">
    <citation type="journal article" date="2019" name="Int. J. Syst. Evol. Microbiol.">
        <title>The Global Catalogue of Microorganisms (GCM) 10K type strain sequencing project: providing services to taxonomists for standard genome sequencing and annotation.</title>
        <authorList>
            <consortium name="The Broad Institute Genomics Platform"/>
            <consortium name="The Broad Institute Genome Sequencing Center for Infectious Disease"/>
            <person name="Wu L."/>
            <person name="Ma J."/>
        </authorList>
    </citation>
    <scope>NUCLEOTIDE SEQUENCE [LARGE SCALE GENOMIC DNA]</scope>
    <source>
        <strain evidence="1 2">JCM 15115</strain>
    </source>
</reference>
<evidence type="ECO:0008006" key="3">
    <source>
        <dbReference type="Google" id="ProtNLM"/>
    </source>
</evidence>
<name>A0ABN1GED8_9HYPH</name>
<accession>A0ABN1GED8</accession>
<dbReference type="Proteomes" id="UP001424441">
    <property type="component" value="Unassembled WGS sequence"/>
</dbReference>